<dbReference type="PANTHER" id="PTHR46825:SF9">
    <property type="entry name" value="BETA-LACTAMASE-RELATED DOMAIN-CONTAINING PROTEIN"/>
    <property type="match status" value="1"/>
</dbReference>
<dbReference type="EC" id="3.-.-.-" evidence="2"/>
<keyword evidence="3" id="KW-1185">Reference proteome</keyword>
<keyword evidence="2" id="KW-0378">Hydrolase</keyword>
<reference evidence="2 3" key="1">
    <citation type="submission" date="2024-09" db="EMBL/GenBank/DDBJ databases">
        <authorList>
            <person name="Sun Q."/>
            <person name="Mori K."/>
        </authorList>
    </citation>
    <scope>NUCLEOTIDE SEQUENCE [LARGE SCALE GENOMIC DNA]</scope>
    <source>
        <strain evidence="2 3">TBRC 1432</strain>
    </source>
</reference>
<dbReference type="SUPFAM" id="SSF56601">
    <property type="entry name" value="beta-lactamase/transpeptidase-like"/>
    <property type="match status" value="1"/>
</dbReference>
<evidence type="ECO:0000313" key="3">
    <source>
        <dbReference type="Proteomes" id="UP001589810"/>
    </source>
</evidence>
<accession>A0ABV6MI70</accession>
<evidence type="ECO:0000313" key="2">
    <source>
        <dbReference type="EMBL" id="MFC0539872.1"/>
    </source>
</evidence>
<comment type="caution">
    <text evidence="2">The sequence shown here is derived from an EMBL/GenBank/DDBJ whole genome shotgun (WGS) entry which is preliminary data.</text>
</comment>
<name>A0ABV6MI70_9PSEU</name>
<gene>
    <name evidence="2" type="ORF">ACFFH7_00165</name>
</gene>
<sequence length="510" mass="54649">MSDEVIQVPIHKELDALFGQHTVAGHSRGLVYGVTDGDGLAHAAGFGAVDEQDRVPDADVVFPIASMTKSFIACAVLIARDQGRLSLHDPITKHIPEFVLANGEGDVPTIEMLLGMCGGLTEDNAWVDPFINTPTEDLLAQVAKGVRLSHRPGAVFEYSNLGFTLAGLALSRAVGRPLAEFVAEELLRPLGLTSTFADTAVPEDLPRAVGYSLDTDGNWVAYPPETSDAFLAAGGLVSTVRDLARWITWLGSAFRPVRTDDLPVLSRLSRRDLQRVRVFRPLALSLTGIGQAKLSSSGYALGLGVTTDLHRGTVISHTGGLPGFWLAMAWHPESGHGAVVLTNGNRGNPATLCVEALGRLLDHNQAPAATAALWPETVALREQADSLVRHWDDELAARIFAENIDFDRPLAQRRAEIDQLVAEVGPLLDGPSTVVSAATAADITWSIPAERGELLCMIHLTPVEPARIQEFVVKAVPAGRPRPNIELERSFGNAYLTPAANVRVTFPGAE</sequence>
<dbReference type="Pfam" id="PF00144">
    <property type="entry name" value="Beta-lactamase"/>
    <property type="match status" value="1"/>
</dbReference>
<organism evidence="2 3">
    <name type="scientific">Kutzneria chonburiensis</name>
    <dbReference type="NCBI Taxonomy" id="1483604"/>
    <lineage>
        <taxon>Bacteria</taxon>
        <taxon>Bacillati</taxon>
        <taxon>Actinomycetota</taxon>
        <taxon>Actinomycetes</taxon>
        <taxon>Pseudonocardiales</taxon>
        <taxon>Pseudonocardiaceae</taxon>
        <taxon>Kutzneria</taxon>
    </lineage>
</organism>
<dbReference type="PANTHER" id="PTHR46825">
    <property type="entry name" value="D-ALANYL-D-ALANINE-CARBOXYPEPTIDASE/ENDOPEPTIDASE AMPH"/>
    <property type="match status" value="1"/>
</dbReference>
<dbReference type="RefSeq" id="WP_273938637.1">
    <property type="nucleotide sequence ID" value="NZ_CP097263.1"/>
</dbReference>
<dbReference type="Proteomes" id="UP001589810">
    <property type="component" value="Unassembled WGS sequence"/>
</dbReference>
<dbReference type="InterPro" id="IPR001466">
    <property type="entry name" value="Beta-lactam-related"/>
</dbReference>
<feature type="domain" description="Beta-lactamase-related" evidence="1">
    <location>
        <begin position="15"/>
        <end position="349"/>
    </location>
</feature>
<dbReference type="GO" id="GO:0016787">
    <property type="term" value="F:hydrolase activity"/>
    <property type="evidence" value="ECO:0007669"/>
    <property type="project" value="UniProtKB-KW"/>
</dbReference>
<protein>
    <submittedName>
        <fullName evidence="2">Serine hydrolase domain-containing protein</fullName>
        <ecNumber evidence="2">3.-.-.-</ecNumber>
    </submittedName>
</protein>
<proteinExistence type="predicted"/>
<evidence type="ECO:0000259" key="1">
    <source>
        <dbReference type="Pfam" id="PF00144"/>
    </source>
</evidence>
<dbReference type="InterPro" id="IPR050491">
    <property type="entry name" value="AmpC-like"/>
</dbReference>
<dbReference type="Gene3D" id="3.40.710.10">
    <property type="entry name" value="DD-peptidase/beta-lactamase superfamily"/>
    <property type="match status" value="1"/>
</dbReference>
<dbReference type="EMBL" id="JBHLUD010000001">
    <property type="protein sequence ID" value="MFC0539872.1"/>
    <property type="molecule type" value="Genomic_DNA"/>
</dbReference>
<dbReference type="InterPro" id="IPR012338">
    <property type="entry name" value="Beta-lactam/transpept-like"/>
</dbReference>